<name>A0A023AZN4_GRENI</name>
<feature type="region of interest" description="Disordered" evidence="1">
    <location>
        <begin position="156"/>
        <end position="274"/>
    </location>
</feature>
<dbReference type="EMBL" id="AFNH02001193">
    <property type="protein sequence ID" value="EZG43765.1"/>
    <property type="molecule type" value="Genomic_DNA"/>
</dbReference>
<evidence type="ECO:0000256" key="1">
    <source>
        <dbReference type="SAM" id="MobiDB-lite"/>
    </source>
</evidence>
<gene>
    <name evidence="2" type="ORF">GNI_160000</name>
</gene>
<sequence>MAQHAAAATSPPPPQVYALLLDVYRTCARQFPDRQHPLLKPPAKTLLFALQDKDAPEWFCNELNNLLNAKTATQQEEVLDLEFGAKPMSQSMAMGGQPMGRPPDGRMGEAVPGGIAVGWAPAVVATGAGPWESGQPINDDSATGYDLNFGGADSAPGTNPGFALESVSSMAPTSGIPPSGLVSGPMLNLPGQTHYPGQPGFPGQAHFPGFHGQPGFLSQPGFPEQPTLSGQPGMYGQSGVSGQPGLSAFPEPNSSSDLSRTPERVPESISENISENAGEKILPSAVAGTFKVMTWEDKMGILNDFGCHQNLQELESAIQQAGMNGTLVPSEDAYTLLREITWLQSIQFWEDWDPARAYRLACLANQVALGMASGGLSDPRPSAGVPSAGAPSAGGPSAGAPSAGAPSAGGPGAGVLSAGGQGPAILVPGFGGMSPHGEVRILPNPESLGYQSA</sequence>
<comment type="caution">
    <text evidence="2">The sequence shown here is derived from an EMBL/GenBank/DDBJ whole genome shotgun (WGS) entry which is preliminary data.</text>
</comment>
<evidence type="ECO:0000313" key="3">
    <source>
        <dbReference type="Proteomes" id="UP000019763"/>
    </source>
</evidence>
<accession>A0A023AZN4</accession>
<dbReference type="OrthoDB" id="5983381at2759"/>
<feature type="compositionally biased region" description="Gly residues" evidence="1">
    <location>
        <begin position="407"/>
        <end position="416"/>
    </location>
</feature>
<keyword evidence="3" id="KW-1185">Reference proteome</keyword>
<evidence type="ECO:0000313" key="2">
    <source>
        <dbReference type="EMBL" id="EZG43765.1"/>
    </source>
</evidence>
<feature type="region of interest" description="Disordered" evidence="1">
    <location>
        <begin position="376"/>
        <end position="416"/>
    </location>
</feature>
<protein>
    <submittedName>
        <fullName evidence="2">Uncharacterized protein</fullName>
    </submittedName>
</protein>
<dbReference type="VEuPathDB" id="CryptoDB:GNI_160000"/>
<feature type="compositionally biased region" description="Low complexity" evidence="1">
    <location>
        <begin position="381"/>
        <end position="406"/>
    </location>
</feature>
<dbReference type="Proteomes" id="UP000019763">
    <property type="component" value="Unassembled WGS sequence"/>
</dbReference>
<proteinExistence type="predicted"/>
<dbReference type="AlphaFoldDB" id="A0A023AZN4"/>
<dbReference type="RefSeq" id="XP_011134624.1">
    <property type="nucleotide sequence ID" value="XM_011136322.1"/>
</dbReference>
<dbReference type="GeneID" id="22915543"/>
<reference evidence="2" key="1">
    <citation type="submission" date="2013-12" db="EMBL/GenBank/DDBJ databases">
        <authorList>
            <person name="Omoto C.K."/>
            <person name="Sibley D."/>
            <person name="Venepally P."/>
            <person name="Hadjithomas M."/>
            <person name="Karamycheva S."/>
            <person name="Brunk B."/>
            <person name="Roos D."/>
            <person name="Caler E."/>
            <person name="Lorenzi H."/>
        </authorList>
    </citation>
    <scope>NUCLEOTIDE SEQUENCE</scope>
</reference>
<feature type="non-terminal residue" evidence="2">
    <location>
        <position position="453"/>
    </location>
</feature>
<organism evidence="2 3">
    <name type="scientific">Gregarina niphandrodes</name>
    <name type="common">Septate eugregarine</name>
    <dbReference type="NCBI Taxonomy" id="110365"/>
    <lineage>
        <taxon>Eukaryota</taxon>
        <taxon>Sar</taxon>
        <taxon>Alveolata</taxon>
        <taxon>Apicomplexa</taxon>
        <taxon>Conoidasida</taxon>
        <taxon>Gregarinasina</taxon>
        <taxon>Eugregarinorida</taxon>
        <taxon>Gregarinidae</taxon>
        <taxon>Gregarina</taxon>
    </lineage>
</organism>